<keyword evidence="2" id="KW-0813">Transport</keyword>
<dbReference type="CDD" id="cd13585">
    <property type="entry name" value="PBP2_TMBP_like"/>
    <property type="match status" value="1"/>
</dbReference>
<comment type="similarity">
    <text evidence="1">Belongs to the bacterial solute-binding protein 1 family.</text>
</comment>
<gene>
    <name evidence="4" type="ORF">GCM10009838_56340</name>
</gene>
<dbReference type="RefSeq" id="WP_344660147.1">
    <property type="nucleotide sequence ID" value="NZ_BAAAQM010000037.1"/>
</dbReference>
<dbReference type="Gene3D" id="3.40.190.10">
    <property type="entry name" value="Periplasmic binding protein-like II"/>
    <property type="match status" value="1"/>
</dbReference>
<evidence type="ECO:0000313" key="4">
    <source>
        <dbReference type="EMBL" id="GAA1986535.1"/>
    </source>
</evidence>
<organism evidence="4 5">
    <name type="scientific">Catenulispora subtropica</name>
    <dbReference type="NCBI Taxonomy" id="450798"/>
    <lineage>
        <taxon>Bacteria</taxon>
        <taxon>Bacillati</taxon>
        <taxon>Actinomycetota</taxon>
        <taxon>Actinomycetes</taxon>
        <taxon>Catenulisporales</taxon>
        <taxon>Catenulisporaceae</taxon>
        <taxon>Catenulispora</taxon>
    </lineage>
</organism>
<dbReference type="SUPFAM" id="SSF53850">
    <property type="entry name" value="Periplasmic binding protein-like II"/>
    <property type="match status" value="1"/>
</dbReference>
<protein>
    <submittedName>
        <fullName evidence="4">Sugar ABC transporter substrate-binding protein</fullName>
    </submittedName>
</protein>
<accession>A0ABP5DYN4</accession>
<dbReference type="PANTHER" id="PTHR43649:SF34">
    <property type="entry name" value="ABC TRANSPORTER PERIPLASMIC-BINDING PROTEIN YCJN-RELATED"/>
    <property type="match status" value="1"/>
</dbReference>
<keyword evidence="3" id="KW-0732">Signal</keyword>
<dbReference type="PROSITE" id="PS51257">
    <property type="entry name" value="PROKAR_LIPOPROTEIN"/>
    <property type="match status" value="1"/>
</dbReference>
<dbReference type="InterPro" id="IPR006059">
    <property type="entry name" value="SBP"/>
</dbReference>
<dbReference type="EMBL" id="BAAAQM010000037">
    <property type="protein sequence ID" value="GAA1986535.1"/>
    <property type="molecule type" value="Genomic_DNA"/>
</dbReference>
<dbReference type="InterPro" id="IPR050490">
    <property type="entry name" value="Bact_solute-bd_prot1"/>
</dbReference>
<name>A0ABP5DYN4_9ACTN</name>
<reference evidence="5" key="1">
    <citation type="journal article" date="2019" name="Int. J. Syst. Evol. Microbiol.">
        <title>The Global Catalogue of Microorganisms (GCM) 10K type strain sequencing project: providing services to taxonomists for standard genome sequencing and annotation.</title>
        <authorList>
            <consortium name="The Broad Institute Genomics Platform"/>
            <consortium name="The Broad Institute Genome Sequencing Center for Infectious Disease"/>
            <person name="Wu L."/>
            <person name="Ma J."/>
        </authorList>
    </citation>
    <scope>NUCLEOTIDE SEQUENCE [LARGE SCALE GENOMIC DNA]</scope>
    <source>
        <strain evidence="5">JCM 16013</strain>
    </source>
</reference>
<proteinExistence type="inferred from homology"/>
<sequence>MKRKVIAALGTATALVLTGCSSGSGSGSAKSGSGGTVTVHMVESLTNPTRTALLKTLIGQFEKANPTIKVDLISPPTDTADQKIQQMLQAGSGVDVLEVRDTTVGPFSTNGWLHDMGPDLAGWDGWSAMTDNAVKASKYVKGKTYFVPYGFYGLSLFYRTDLISQAGFSGPPASWDDLLKQASALQNTGKHQYGYAFRGGTNGSANAVQAIESYIADRVDPADAFKTTDGKTIFAAPEAQTALDTYFKLFKQASPPSSISWGYPEMVQGFSNGSTGFLLQDPEVIETVGQSKAITKEQWSTAPLPVGPTGKTVQPLATAGWGVAAKSSHPAEAEKLIEFLSTGEASTTFDKQNSLVPILKAAADDEFYKTGAWASYVTMTSQPDKYLVVSQPRDVAWWTEWQHKADADVQKVLLGQMTTQQLLSGWDAYWTGKAAGK</sequence>
<comment type="caution">
    <text evidence="4">The sequence shown here is derived from an EMBL/GenBank/DDBJ whole genome shotgun (WGS) entry which is preliminary data.</text>
</comment>
<evidence type="ECO:0000256" key="1">
    <source>
        <dbReference type="ARBA" id="ARBA00008520"/>
    </source>
</evidence>
<evidence type="ECO:0000256" key="3">
    <source>
        <dbReference type="ARBA" id="ARBA00022729"/>
    </source>
</evidence>
<dbReference type="PANTHER" id="PTHR43649">
    <property type="entry name" value="ARABINOSE-BINDING PROTEIN-RELATED"/>
    <property type="match status" value="1"/>
</dbReference>
<dbReference type="Proteomes" id="UP001499854">
    <property type="component" value="Unassembled WGS sequence"/>
</dbReference>
<dbReference type="Pfam" id="PF01547">
    <property type="entry name" value="SBP_bac_1"/>
    <property type="match status" value="1"/>
</dbReference>
<keyword evidence="5" id="KW-1185">Reference proteome</keyword>
<evidence type="ECO:0000256" key="2">
    <source>
        <dbReference type="ARBA" id="ARBA00022448"/>
    </source>
</evidence>
<evidence type="ECO:0000313" key="5">
    <source>
        <dbReference type="Proteomes" id="UP001499854"/>
    </source>
</evidence>